<protein>
    <recommendedName>
        <fullName evidence="10">Glycerol uptake protein</fullName>
    </recommendedName>
</protein>
<feature type="transmembrane region" description="Helical" evidence="6">
    <location>
        <begin position="637"/>
        <end position="661"/>
    </location>
</feature>
<evidence type="ECO:0000256" key="3">
    <source>
        <dbReference type="ARBA" id="ARBA00022989"/>
    </source>
</evidence>
<comment type="caution">
    <text evidence="7">The sequence shown here is derived from an EMBL/GenBank/DDBJ whole genome shotgun (WGS) entry which is preliminary data.</text>
</comment>
<feature type="transmembrane region" description="Helical" evidence="6">
    <location>
        <begin position="245"/>
        <end position="264"/>
    </location>
</feature>
<name>S9U2J6_9TRYP</name>
<dbReference type="AlphaFoldDB" id="S9U2J6"/>
<dbReference type="EMBL" id="ATMH01004685">
    <property type="protein sequence ID" value="EPY29180.1"/>
    <property type="molecule type" value="Genomic_DNA"/>
</dbReference>
<gene>
    <name evidence="8" type="ORF">STCU_04685</name>
    <name evidence="7" type="ORF">STCU_07934</name>
</gene>
<evidence type="ECO:0000256" key="6">
    <source>
        <dbReference type="SAM" id="Phobius"/>
    </source>
</evidence>
<evidence type="ECO:0000256" key="5">
    <source>
        <dbReference type="SAM" id="MobiDB-lite"/>
    </source>
</evidence>
<evidence type="ECO:0000313" key="7">
    <source>
        <dbReference type="EMBL" id="EPY23024.1"/>
    </source>
</evidence>
<evidence type="ECO:0008006" key="10">
    <source>
        <dbReference type="Google" id="ProtNLM"/>
    </source>
</evidence>
<evidence type="ECO:0000313" key="9">
    <source>
        <dbReference type="Proteomes" id="UP000015354"/>
    </source>
</evidence>
<feature type="transmembrane region" description="Helical" evidence="6">
    <location>
        <begin position="220"/>
        <end position="239"/>
    </location>
</feature>
<feature type="transmembrane region" description="Helical" evidence="6">
    <location>
        <begin position="573"/>
        <end position="590"/>
    </location>
</feature>
<reference evidence="7" key="2">
    <citation type="submission" date="2013-03" db="EMBL/GenBank/DDBJ databases">
        <authorList>
            <person name="Motta M.C.M."/>
            <person name="Martins A.C.A."/>
            <person name="Preta C.M.C.C."/>
            <person name="Silva R."/>
            <person name="de Souza S.S."/>
            <person name="Klein C.C."/>
            <person name="de Almeida L.G.P."/>
            <person name="Cunha O.L."/>
            <person name="Colabardini A.C."/>
            <person name="Lima B.A."/>
            <person name="Machado C.R."/>
            <person name="Soares C.M.A."/>
            <person name="de Menezes C.B.A."/>
            <person name="Bartolomeu D.C."/>
            <person name="Grisard E.C."/>
            <person name="Fantinatti-Garboggini F."/>
            <person name="Rodrigues-Luiz G.F."/>
            <person name="Wagner G."/>
            <person name="Goldman G.H."/>
            <person name="Fietto J.L.R."/>
            <person name="Ciapina L.P."/>
            <person name="Brocchi M."/>
            <person name="Elias M.C."/>
            <person name="Goldman M.H.S."/>
            <person name="Sagot M.-F."/>
            <person name="Pereira M."/>
            <person name="Stoco P.H."/>
            <person name="Teixeira S.M.R."/>
            <person name="de Mendonca-Neto R.P."/>
            <person name="Maciel T.E.F."/>
            <person name="Mendes T.A.O."/>
            <person name="Urmenyi T.P."/>
            <person name="Teixeira M.M.G."/>
            <person name="de Camargo E.F.P."/>
            <person name="de Sousa W."/>
            <person name="Schenkman S."/>
            <person name="de Vasconcelos A.T.R."/>
        </authorList>
    </citation>
    <scope>NUCLEOTIDE SEQUENCE</scope>
</reference>
<reference evidence="7 9" key="1">
    <citation type="journal article" date="2013" name="PLoS ONE">
        <title>Predicting the Proteins of Angomonas deanei, Strigomonas culicis and Their Respective Endosymbionts Reveals New Aspects of the Trypanosomatidae Family.</title>
        <authorList>
            <person name="Motta M.C."/>
            <person name="Martins A.C."/>
            <person name="de Souza S.S."/>
            <person name="Catta-Preta C.M."/>
            <person name="Silva R."/>
            <person name="Klein C.C."/>
            <person name="de Almeida L.G."/>
            <person name="de Lima Cunha O."/>
            <person name="Ciapina L.P."/>
            <person name="Brocchi M."/>
            <person name="Colabardini A.C."/>
            <person name="de Araujo Lima B."/>
            <person name="Machado C.R."/>
            <person name="de Almeida Soares C.M."/>
            <person name="Probst C.M."/>
            <person name="de Menezes C.B."/>
            <person name="Thompson C.E."/>
            <person name="Bartholomeu D.C."/>
            <person name="Gradia D.F."/>
            <person name="Pavoni D.P."/>
            <person name="Grisard E.C."/>
            <person name="Fantinatti-Garboggini F."/>
            <person name="Marchini F.K."/>
            <person name="Rodrigues-Luiz G.F."/>
            <person name="Wagner G."/>
            <person name="Goldman G.H."/>
            <person name="Fietto J.L."/>
            <person name="Elias M.C."/>
            <person name="Goldman M.H."/>
            <person name="Sagot M.F."/>
            <person name="Pereira M."/>
            <person name="Stoco P.H."/>
            <person name="de Mendonca-Neto R.P."/>
            <person name="Teixeira S.M."/>
            <person name="Maciel T.E."/>
            <person name="de Oliveira Mendes T.A."/>
            <person name="Urmenyi T.P."/>
            <person name="de Souza W."/>
            <person name="Schenkman S."/>
            <person name="de Vasconcelos A.T."/>
        </authorList>
    </citation>
    <scope>NUCLEOTIDE SEQUENCE [LARGE SCALE GENOMIC DNA]</scope>
</reference>
<feature type="transmembrane region" description="Helical" evidence="6">
    <location>
        <begin position="673"/>
        <end position="697"/>
    </location>
</feature>
<comment type="subcellular location">
    <subcellularLocation>
        <location evidence="1">Membrane</location>
        <topology evidence="1">Multi-pass membrane protein</topology>
    </subcellularLocation>
</comment>
<feature type="transmembrane region" description="Helical" evidence="6">
    <location>
        <begin position="100"/>
        <end position="120"/>
    </location>
</feature>
<sequence length="717" mass="81715">METPNNNISSVAVKMQNDGGSHATGSGGAPTGPPYRLKKSSRLYIYSVISTVFYVVIYCSYQLVIASYENYDKIKVNLGRPWFPFSLLGSQGVDMSDLQWYYFIVALPPFVPFALGYLLLTRRARLRACRTYLPLDPPAAAAAERAPSPTFGEAAGASAETPARHLLVCRNVAGLQLLHLGVGLLIGFAVSGPPALFALLLVTLNYYVIAPLYRRTRSFALSMGIMWVTHVALLFANNYYSGYAFAYFGLPFLDSLFPILIQWTTQYNMSVLRMIAFNNDYWENLDYTVFGGAVSLAEKRARVISKHRRTCVPCALIREKQGQLYHTAATSLGDGGQNHFNASAGGLVEQQKEGLLCYKCRTECPRPLQEYQSLLSYLAYVYYPPLFMAGPMISYNAYVSYCHHPQESANRKHDYTKYGGRVVRSAVVLCVFMHYIHITAMMLTDQNRPAEEQNTIVRAARGNTKSPTTSTTTTTTTWLPDSAASRKPQIYELLTLPQKSIFILYSLGFLWLKFDVIWKSFRFFAMLDGIDPPEDMRRCFSNTVTIRDFWRDWHASFNLWIVRYMYIPMGGNRRKLLSIFPIFFFIAIWHDIEMRLLHWAVFICAAFIPEVLISQWFTTTKMPLIVRIRRNIRLYQLLRVIACVTEMTLLVFANIIGFTIGSRGFGENGLANFFSEITLIFLVLYLNFFFFSAILAVQDRDQEAYDNYCYKQKFGLQ</sequence>
<keyword evidence="2 6" id="KW-0812">Transmembrane</keyword>
<evidence type="ECO:0000256" key="2">
    <source>
        <dbReference type="ARBA" id="ARBA00022692"/>
    </source>
</evidence>
<feature type="transmembrane region" description="Helical" evidence="6">
    <location>
        <begin position="43"/>
        <end position="64"/>
    </location>
</feature>
<keyword evidence="9" id="KW-1185">Reference proteome</keyword>
<dbReference type="GO" id="GO:0005783">
    <property type="term" value="C:endoplasmic reticulum"/>
    <property type="evidence" value="ECO:0007669"/>
    <property type="project" value="TreeGrafter"/>
</dbReference>
<dbReference type="GO" id="GO:0016746">
    <property type="term" value="F:acyltransferase activity"/>
    <property type="evidence" value="ECO:0007669"/>
    <property type="project" value="TreeGrafter"/>
</dbReference>
<dbReference type="OrthoDB" id="420606at2759"/>
<dbReference type="PANTHER" id="PTHR13285">
    <property type="entry name" value="ACYLTRANSFERASE"/>
    <property type="match status" value="1"/>
</dbReference>
<feature type="transmembrane region" description="Helical" evidence="6">
    <location>
        <begin position="501"/>
        <end position="518"/>
    </location>
</feature>
<dbReference type="PANTHER" id="PTHR13285:SF18">
    <property type="entry name" value="PROTEIN-CYSTEINE N-PALMITOYLTRANSFERASE RASP"/>
    <property type="match status" value="1"/>
</dbReference>
<dbReference type="GO" id="GO:0016020">
    <property type="term" value="C:membrane"/>
    <property type="evidence" value="ECO:0007669"/>
    <property type="project" value="UniProtKB-SubCell"/>
</dbReference>
<evidence type="ECO:0000256" key="4">
    <source>
        <dbReference type="ARBA" id="ARBA00023136"/>
    </source>
</evidence>
<feature type="transmembrane region" description="Helical" evidence="6">
    <location>
        <begin position="596"/>
        <end position="617"/>
    </location>
</feature>
<feature type="transmembrane region" description="Helical" evidence="6">
    <location>
        <begin position="422"/>
        <end position="443"/>
    </location>
</feature>
<evidence type="ECO:0000256" key="1">
    <source>
        <dbReference type="ARBA" id="ARBA00004141"/>
    </source>
</evidence>
<dbReference type="Proteomes" id="UP000015354">
    <property type="component" value="Unassembled WGS sequence"/>
</dbReference>
<keyword evidence="4 6" id="KW-0472">Membrane</keyword>
<evidence type="ECO:0000313" key="8">
    <source>
        <dbReference type="EMBL" id="EPY29180.1"/>
    </source>
</evidence>
<dbReference type="InterPro" id="IPR004299">
    <property type="entry name" value="MBOAT_fam"/>
</dbReference>
<feature type="compositionally biased region" description="Low complexity" evidence="5">
    <location>
        <begin position="468"/>
        <end position="477"/>
    </location>
</feature>
<feature type="region of interest" description="Disordered" evidence="5">
    <location>
        <begin position="458"/>
        <end position="478"/>
    </location>
</feature>
<dbReference type="Pfam" id="PF03062">
    <property type="entry name" value="MBOAT"/>
    <property type="match status" value="2"/>
</dbReference>
<dbReference type="InterPro" id="IPR051085">
    <property type="entry name" value="MB_O-acyltransferase"/>
</dbReference>
<organism evidence="7 9">
    <name type="scientific">Strigomonas culicis</name>
    <dbReference type="NCBI Taxonomy" id="28005"/>
    <lineage>
        <taxon>Eukaryota</taxon>
        <taxon>Discoba</taxon>
        <taxon>Euglenozoa</taxon>
        <taxon>Kinetoplastea</taxon>
        <taxon>Metakinetoplastina</taxon>
        <taxon>Trypanosomatida</taxon>
        <taxon>Trypanosomatidae</taxon>
        <taxon>Strigomonadinae</taxon>
        <taxon>Strigomonas</taxon>
    </lineage>
</organism>
<keyword evidence="3 6" id="KW-1133">Transmembrane helix</keyword>
<accession>S9U2J6</accession>
<dbReference type="EMBL" id="ATMH01007934">
    <property type="protein sequence ID" value="EPY23024.1"/>
    <property type="molecule type" value="Genomic_DNA"/>
</dbReference>
<proteinExistence type="predicted"/>